<accession>A0ACD3AJB7</accession>
<gene>
    <name evidence="1" type="ORF">BDN72DRAFT_920051</name>
</gene>
<dbReference type="Proteomes" id="UP000308600">
    <property type="component" value="Unassembled WGS sequence"/>
</dbReference>
<organism evidence="1 2">
    <name type="scientific">Pluteus cervinus</name>
    <dbReference type="NCBI Taxonomy" id="181527"/>
    <lineage>
        <taxon>Eukaryota</taxon>
        <taxon>Fungi</taxon>
        <taxon>Dikarya</taxon>
        <taxon>Basidiomycota</taxon>
        <taxon>Agaricomycotina</taxon>
        <taxon>Agaricomycetes</taxon>
        <taxon>Agaricomycetidae</taxon>
        <taxon>Agaricales</taxon>
        <taxon>Pluteineae</taxon>
        <taxon>Pluteaceae</taxon>
        <taxon>Pluteus</taxon>
    </lineage>
</organism>
<evidence type="ECO:0000313" key="2">
    <source>
        <dbReference type="Proteomes" id="UP000308600"/>
    </source>
</evidence>
<sequence>MLAISYFFTLVVLAFYSLNNVAALIPTREPAKIYPDLIPGPGLPSLEELGLTSEQLYTTIPTIGKFSSSTSSNGREVFSRSAKYNSVCETYTTGNVDSVIACYNYLQSIGGNSCGVNGDNVRFCSSGDAQVTGSNISGTGSAASLCRDVASALQWIFTNCNSGGRVGGSRAAGGNGFLVVGVENLVW</sequence>
<keyword evidence="2" id="KW-1185">Reference proteome</keyword>
<reference evidence="1 2" key="1">
    <citation type="journal article" date="2019" name="Nat. Ecol. Evol.">
        <title>Megaphylogeny resolves global patterns of mushroom evolution.</title>
        <authorList>
            <person name="Varga T."/>
            <person name="Krizsan K."/>
            <person name="Foldi C."/>
            <person name="Dima B."/>
            <person name="Sanchez-Garcia M."/>
            <person name="Sanchez-Ramirez S."/>
            <person name="Szollosi G.J."/>
            <person name="Szarkandi J.G."/>
            <person name="Papp V."/>
            <person name="Albert L."/>
            <person name="Andreopoulos W."/>
            <person name="Angelini C."/>
            <person name="Antonin V."/>
            <person name="Barry K.W."/>
            <person name="Bougher N.L."/>
            <person name="Buchanan P."/>
            <person name="Buyck B."/>
            <person name="Bense V."/>
            <person name="Catcheside P."/>
            <person name="Chovatia M."/>
            <person name="Cooper J."/>
            <person name="Damon W."/>
            <person name="Desjardin D."/>
            <person name="Finy P."/>
            <person name="Geml J."/>
            <person name="Haridas S."/>
            <person name="Hughes K."/>
            <person name="Justo A."/>
            <person name="Karasinski D."/>
            <person name="Kautmanova I."/>
            <person name="Kiss B."/>
            <person name="Kocsube S."/>
            <person name="Kotiranta H."/>
            <person name="LaButti K.M."/>
            <person name="Lechner B.E."/>
            <person name="Liimatainen K."/>
            <person name="Lipzen A."/>
            <person name="Lukacs Z."/>
            <person name="Mihaltcheva S."/>
            <person name="Morgado L.N."/>
            <person name="Niskanen T."/>
            <person name="Noordeloos M.E."/>
            <person name="Ohm R.A."/>
            <person name="Ortiz-Santana B."/>
            <person name="Ovrebo C."/>
            <person name="Racz N."/>
            <person name="Riley R."/>
            <person name="Savchenko A."/>
            <person name="Shiryaev A."/>
            <person name="Soop K."/>
            <person name="Spirin V."/>
            <person name="Szebenyi C."/>
            <person name="Tomsovsky M."/>
            <person name="Tulloss R.E."/>
            <person name="Uehling J."/>
            <person name="Grigoriev I.V."/>
            <person name="Vagvolgyi C."/>
            <person name="Papp T."/>
            <person name="Martin F.M."/>
            <person name="Miettinen O."/>
            <person name="Hibbett D.S."/>
            <person name="Nagy L.G."/>
        </authorList>
    </citation>
    <scope>NUCLEOTIDE SEQUENCE [LARGE SCALE GENOMIC DNA]</scope>
    <source>
        <strain evidence="1 2">NL-1719</strain>
    </source>
</reference>
<evidence type="ECO:0000313" key="1">
    <source>
        <dbReference type="EMBL" id="TFK65682.1"/>
    </source>
</evidence>
<proteinExistence type="predicted"/>
<protein>
    <submittedName>
        <fullName evidence="1">Uncharacterized protein</fullName>
    </submittedName>
</protein>
<name>A0ACD3AJB7_9AGAR</name>
<dbReference type="EMBL" id="ML208429">
    <property type="protein sequence ID" value="TFK65682.1"/>
    <property type="molecule type" value="Genomic_DNA"/>
</dbReference>